<dbReference type="InterPro" id="IPR044640">
    <property type="entry name" value="RU2A"/>
</dbReference>
<evidence type="ECO:0000256" key="4">
    <source>
        <dbReference type="ARBA" id="ARBA00023242"/>
    </source>
</evidence>
<dbReference type="SMART" id="SM00446">
    <property type="entry name" value="LRRcap"/>
    <property type="match status" value="1"/>
</dbReference>
<feature type="region of interest" description="Disordered" evidence="6">
    <location>
        <begin position="236"/>
        <end position="260"/>
    </location>
</feature>
<gene>
    <name evidence="8" type="ORF">SEMRO_102_G051900.1</name>
</gene>
<dbReference type="SUPFAM" id="SSF52058">
    <property type="entry name" value="L domain-like"/>
    <property type="match status" value="1"/>
</dbReference>
<evidence type="ECO:0000256" key="1">
    <source>
        <dbReference type="ARBA" id="ARBA00004123"/>
    </source>
</evidence>
<reference evidence="8" key="1">
    <citation type="submission" date="2020-06" db="EMBL/GenBank/DDBJ databases">
        <authorList>
            <consortium name="Plant Systems Biology data submission"/>
        </authorList>
    </citation>
    <scope>NUCLEOTIDE SEQUENCE</scope>
    <source>
        <strain evidence="8">D6</strain>
    </source>
</reference>
<dbReference type="PANTHER" id="PTHR10552:SF6">
    <property type="entry name" value="U2 SMALL NUCLEAR RIBONUCLEOPROTEIN A"/>
    <property type="match status" value="1"/>
</dbReference>
<dbReference type="AlphaFoldDB" id="A0A9N8DII2"/>
<sequence length="260" mass="29459">MRLSSEILSQAEQRTNVLDERELVLRGLAIPAIEHLAVTRDAFDTIDFCDNRLLRLENFPRLSRLSSLICSGNLIESFDHKNIQTNTPNWTNLVLSENRISSLHEVAKLGEACPKLQFLSLVGNPVTKRQHYRLYIIHRIPSLKTLDYVKITTSERDRAKRLANSAAGAALESDVQKEALSTKTFVPGEGESAQETFVTNFTPEQKEQIRQLVANAKSPAEIDEIERSVQRGVFPQHLLDRKRAAEDDMQGNDNKRGRQE</sequence>
<protein>
    <submittedName>
        <fullName evidence="8">U2 small nuclear ribonucleoprotein A</fullName>
    </submittedName>
</protein>
<dbReference type="GO" id="GO:0030620">
    <property type="term" value="F:U2 snRNA binding"/>
    <property type="evidence" value="ECO:0007669"/>
    <property type="project" value="InterPro"/>
</dbReference>
<dbReference type="GO" id="GO:0000398">
    <property type="term" value="P:mRNA splicing, via spliceosome"/>
    <property type="evidence" value="ECO:0007669"/>
    <property type="project" value="InterPro"/>
</dbReference>
<evidence type="ECO:0000256" key="6">
    <source>
        <dbReference type="SAM" id="MobiDB-lite"/>
    </source>
</evidence>
<keyword evidence="2" id="KW-0433">Leucine-rich repeat</keyword>
<evidence type="ECO:0000313" key="9">
    <source>
        <dbReference type="Proteomes" id="UP001153069"/>
    </source>
</evidence>
<dbReference type="Pfam" id="PF14580">
    <property type="entry name" value="LRR_9"/>
    <property type="match status" value="1"/>
</dbReference>
<evidence type="ECO:0000256" key="3">
    <source>
        <dbReference type="ARBA" id="ARBA00022737"/>
    </source>
</evidence>
<comment type="caution">
    <text evidence="8">The sequence shown here is derived from an EMBL/GenBank/DDBJ whole genome shotgun (WGS) entry which is preliminary data.</text>
</comment>
<keyword evidence="9" id="KW-1185">Reference proteome</keyword>
<dbReference type="Gene3D" id="3.80.10.10">
    <property type="entry name" value="Ribonuclease Inhibitor"/>
    <property type="match status" value="1"/>
</dbReference>
<dbReference type="InterPro" id="IPR003603">
    <property type="entry name" value="U2A'_phosphoprotein32A_C"/>
</dbReference>
<dbReference type="EMBL" id="CAICTM010000101">
    <property type="protein sequence ID" value="CAB9501185.1"/>
    <property type="molecule type" value="Genomic_DNA"/>
</dbReference>
<keyword evidence="4" id="KW-0539">Nucleus</keyword>
<organism evidence="8 9">
    <name type="scientific">Seminavis robusta</name>
    <dbReference type="NCBI Taxonomy" id="568900"/>
    <lineage>
        <taxon>Eukaryota</taxon>
        <taxon>Sar</taxon>
        <taxon>Stramenopiles</taxon>
        <taxon>Ochrophyta</taxon>
        <taxon>Bacillariophyta</taxon>
        <taxon>Bacillariophyceae</taxon>
        <taxon>Bacillariophycidae</taxon>
        <taxon>Naviculales</taxon>
        <taxon>Naviculaceae</taxon>
        <taxon>Seminavis</taxon>
    </lineage>
</organism>
<evidence type="ECO:0000313" key="8">
    <source>
        <dbReference type="EMBL" id="CAB9501185.1"/>
    </source>
</evidence>
<keyword evidence="8" id="KW-0687">Ribonucleoprotein</keyword>
<comment type="subcellular location">
    <subcellularLocation>
        <location evidence="1">Nucleus</location>
    </subcellularLocation>
</comment>
<dbReference type="InterPro" id="IPR032675">
    <property type="entry name" value="LRR_dom_sf"/>
</dbReference>
<dbReference type="GO" id="GO:0005686">
    <property type="term" value="C:U2 snRNP"/>
    <property type="evidence" value="ECO:0007669"/>
    <property type="project" value="TreeGrafter"/>
</dbReference>
<comment type="similarity">
    <text evidence="5">Belongs to the U2 small nuclear ribonucleoprotein A family.</text>
</comment>
<evidence type="ECO:0000256" key="2">
    <source>
        <dbReference type="ARBA" id="ARBA00022614"/>
    </source>
</evidence>
<evidence type="ECO:0000259" key="7">
    <source>
        <dbReference type="SMART" id="SM00446"/>
    </source>
</evidence>
<feature type="domain" description="U2A'/phosphoprotein 32 family A C-terminal" evidence="7">
    <location>
        <begin position="129"/>
        <end position="147"/>
    </location>
</feature>
<evidence type="ECO:0000256" key="5">
    <source>
        <dbReference type="ARBA" id="ARBA00024196"/>
    </source>
</evidence>
<proteinExistence type="inferred from homology"/>
<name>A0A9N8DII2_9STRA</name>
<accession>A0A9N8DII2</accession>
<keyword evidence="3" id="KW-0677">Repeat</keyword>
<dbReference type="Proteomes" id="UP001153069">
    <property type="component" value="Unassembled WGS sequence"/>
</dbReference>
<dbReference type="PANTHER" id="PTHR10552">
    <property type="entry name" value="U2 SMALL NUCLEAR RIBONUCLEOPROTEIN A"/>
    <property type="match status" value="1"/>
</dbReference>